<dbReference type="Proteomes" id="UP000271426">
    <property type="component" value="Chromosome"/>
</dbReference>
<protein>
    <recommendedName>
        <fullName evidence="4">Core-binding (CB) domain-containing protein</fullName>
    </recommendedName>
</protein>
<reference evidence="2 3" key="1">
    <citation type="submission" date="2018-11" db="EMBL/GenBank/DDBJ databases">
        <authorList>
            <person name="Kleinhagauer T."/>
            <person name="Glaeser S.P."/>
            <person name="Spergser J."/>
            <person name="Ruckert C."/>
            <person name="Kaempfer P."/>
            <person name="Busse H.-J."/>
        </authorList>
    </citation>
    <scope>NUCLEOTIDE SEQUENCE [LARGE SCALE GENOMIC DNA]</scope>
    <source>
        <strain evidence="2 3">812CH</strain>
    </source>
</reference>
<keyword evidence="3" id="KW-1185">Reference proteome</keyword>
<feature type="region of interest" description="Disordered" evidence="1">
    <location>
        <begin position="110"/>
        <end position="186"/>
    </location>
</feature>
<feature type="compositionally biased region" description="Basic residues" evidence="1">
    <location>
        <begin position="159"/>
        <end position="186"/>
    </location>
</feature>
<accession>A0A3G6IWN4</accession>
<sequence length="186" mass="21674">MSRGRPATPLGTIGKINITKKPNGKDQAEARYRTTTGKTLRVRAQGTSKTAAERNLKTKCRDKDATTNTTQGLNNTTELHTLITYWLERHDVTNTTKNTYNKAIRLHIKPHLRQHPTQRTHHTPDPNIPRHPHPRNRQNKPRRTLRRTRPSHQMGAHHLQPHHQHHPPQTRKTRSRSTHRRTNTRI</sequence>
<evidence type="ECO:0008006" key="4">
    <source>
        <dbReference type="Google" id="ProtNLM"/>
    </source>
</evidence>
<dbReference type="EMBL" id="CP033898">
    <property type="protein sequence ID" value="AZA08510.1"/>
    <property type="molecule type" value="Genomic_DNA"/>
</dbReference>
<feature type="compositionally biased region" description="Basic residues" evidence="1">
    <location>
        <begin position="130"/>
        <end position="150"/>
    </location>
</feature>
<name>A0A3G6IWN4_9CORY</name>
<organism evidence="2 3">
    <name type="scientific">Corynebacterium pseudopelargi</name>
    <dbReference type="NCBI Taxonomy" id="2080757"/>
    <lineage>
        <taxon>Bacteria</taxon>
        <taxon>Bacillati</taxon>
        <taxon>Actinomycetota</taxon>
        <taxon>Actinomycetes</taxon>
        <taxon>Mycobacteriales</taxon>
        <taxon>Corynebacteriaceae</taxon>
        <taxon>Corynebacterium</taxon>
    </lineage>
</organism>
<gene>
    <name evidence="2" type="ORF">CPPEL_01820</name>
</gene>
<dbReference type="AlphaFoldDB" id="A0A3G6IWN4"/>
<evidence type="ECO:0000313" key="2">
    <source>
        <dbReference type="EMBL" id="AZA08510.1"/>
    </source>
</evidence>
<evidence type="ECO:0000313" key="3">
    <source>
        <dbReference type="Proteomes" id="UP000271426"/>
    </source>
</evidence>
<feature type="compositionally biased region" description="Basic residues" evidence="1">
    <location>
        <begin position="110"/>
        <end position="121"/>
    </location>
</feature>
<evidence type="ECO:0000256" key="1">
    <source>
        <dbReference type="SAM" id="MobiDB-lite"/>
    </source>
</evidence>
<proteinExistence type="predicted"/>
<dbReference type="KEGG" id="cpso:CPPEL_01820"/>